<keyword evidence="9" id="KW-0274">FAD</keyword>
<dbReference type="PROSITE" id="PS51379">
    <property type="entry name" value="4FE4S_FER_2"/>
    <property type="match status" value="2"/>
</dbReference>
<dbReference type="SUPFAM" id="SSF54862">
    <property type="entry name" value="4Fe-4S ferredoxins"/>
    <property type="match status" value="1"/>
</dbReference>
<keyword evidence="6" id="KW-0285">Flavoprotein</keyword>
<evidence type="ECO:0000256" key="8">
    <source>
        <dbReference type="ARBA" id="ARBA00022741"/>
    </source>
</evidence>
<comment type="caution">
    <text evidence="16">The sequence shown here is derived from an EMBL/GenBank/DDBJ whole genome shotgun (WGS) entry which is preliminary data.</text>
</comment>
<dbReference type="SUPFAM" id="SSF51971">
    <property type="entry name" value="Nucleotide-binding domain"/>
    <property type="match status" value="1"/>
</dbReference>
<dbReference type="SUPFAM" id="SSF51395">
    <property type="entry name" value="FMN-linked oxidoreductases"/>
    <property type="match status" value="1"/>
</dbReference>
<evidence type="ECO:0000256" key="12">
    <source>
        <dbReference type="ARBA" id="ARBA00030119"/>
    </source>
</evidence>
<accession>A0ABQ7S9G9</accession>
<dbReference type="InterPro" id="IPR017896">
    <property type="entry name" value="4Fe4S_Fe-S-bd"/>
</dbReference>
<dbReference type="InterPro" id="IPR028261">
    <property type="entry name" value="DPD_II"/>
</dbReference>
<evidence type="ECO:0000256" key="14">
    <source>
        <dbReference type="SAM" id="MobiDB-lite"/>
    </source>
</evidence>
<evidence type="ECO:0000256" key="11">
    <source>
        <dbReference type="ARBA" id="ARBA00023002"/>
    </source>
</evidence>
<evidence type="ECO:0000256" key="5">
    <source>
        <dbReference type="ARBA" id="ARBA00013004"/>
    </source>
</evidence>
<evidence type="ECO:0000256" key="6">
    <source>
        <dbReference type="ARBA" id="ARBA00022630"/>
    </source>
</evidence>
<gene>
    <name evidence="16" type="primary">DPYD</name>
    <name evidence="16" type="ORF">GZH46_01425</name>
</gene>
<dbReference type="PANTHER" id="PTHR43073:SF2">
    <property type="entry name" value="DIHYDROPYRIMIDINE DEHYDROGENASE [NADP(+)]"/>
    <property type="match status" value="1"/>
</dbReference>
<dbReference type="Gene3D" id="3.50.50.60">
    <property type="entry name" value="FAD/NAD(P)-binding domain"/>
    <property type="match status" value="2"/>
</dbReference>
<dbReference type="SUPFAM" id="SSF46548">
    <property type="entry name" value="alpha-helical ferredoxin"/>
    <property type="match status" value="1"/>
</dbReference>
<comment type="pathway">
    <text evidence="3">Amino-acid biosynthesis; beta-alanine biosynthesis.</text>
</comment>
<dbReference type="EC" id="1.3.1.2" evidence="5"/>
<dbReference type="Pfam" id="PF01180">
    <property type="entry name" value="DHO_dh"/>
    <property type="match status" value="1"/>
</dbReference>
<dbReference type="InterPro" id="IPR013785">
    <property type="entry name" value="Aldolase_TIM"/>
</dbReference>
<keyword evidence="10" id="KW-0521">NADP</keyword>
<feature type="domain" description="4Fe-4S ferredoxin-type" evidence="15">
    <location>
        <begin position="1182"/>
        <end position="1212"/>
    </location>
</feature>
<dbReference type="EMBL" id="JAIFTH010000250">
    <property type="protein sequence ID" value="KAG9510041.1"/>
    <property type="molecule type" value="Genomic_DNA"/>
</dbReference>
<feature type="compositionally biased region" description="Basic and acidic residues" evidence="14">
    <location>
        <begin position="529"/>
        <end position="543"/>
    </location>
</feature>
<reference evidence="16 17" key="1">
    <citation type="submission" date="2020-10" db="EMBL/GenBank/DDBJ databases">
        <authorList>
            <person name="Klimov P.B."/>
            <person name="Dyachkov S.M."/>
            <person name="Chetverikov P.E."/>
        </authorList>
    </citation>
    <scope>NUCLEOTIDE SEQUENCE [LARGE SCALE GENOMIC DNA]</scope>
    <source>
        <strain evidence="16">BMOC 18-1129-001#AD2665</strain>
        <tissue evidence="16">Entire mites</tissue>
    </source>
</reference>
<evidence type="ECO:0000256" key="7">
    <source>
        <dbReference type="ARBA" id="ARBA00022643"/>
    </source>
</evidence>
<dbReference type="PANTHER" id="PTHR43073">
    <property type="entry name" value="DIHYDROPYRIMIDINE DEHYDROGENASE [NADP(+)]"/>
    <property type="match status" value="1"/>
</dbReference>
<evidence type="ECO:0000256" key="3">
    <source>
        <dbReference type="ARBA" id="ARBA00004668"/>
    </source>
</evidence>
<proteinExistence type="inferred from homology"/>
<dbReference type="Proteomes" id="UP000825002">
    <property type="component" value="Unassembled WGS sequence"/>
</dbReference>
<dbReference type="SUPFAM" id="SSF51905">
    <property type="entry name" value="FAD/NAD(P)-binding domain"/>
    <property type="match status" value="1"/>
</dbReference>
<dbReference type="Pfam" id="PF14697">
    <property type="entry name" value="Fer4_21"/>
    <property type="match status" value="1"/>
</dbReference>
<evidence type="ECO:0000256" key="9">
    <source>
        <dbReference type="ARBA" id="ARBA00022827"/>
    </source>
</evidence>
<comment type="cofactor">
    <cofactor evidence="2">
        <name>FAD</name>
        <dbReference type="ChEBI" id="CHEBI:57692"/>
    </cofactor>
</comment>
<comment type="cofactor">
    <cofactor evidence="1">
        <name>FMN</name>
        <dbReference type="ChEBI" id="CHEBI:58210"/>
    </cofactor>
</comment>
<evidence type="ECO:0000313" key="17">
    <source>
        <dbReference type="Proteomes" id="UP000825002"/>
    </source>
</evidence>
<comment type="similarity">
    <text evidence="4">Belongs to the dihydropyrimidine dehydrogenase family.</text>
</comment>
<keyword evidence="17" id="KW-1185">Reference proteome</keyword>
<evidence type="ECO:0000256" key="13">
    <source>
        <dbReference type="ARBA" id="ARBA00032722"/>
    </source>
</evidence>
<feature type="domain" description="4Fe-4S ferredoxin-type" evidence="15">
    <location>
        <begin position="1148"/>
        <end position="1180"/>
    </location>
</feature>
<sequence length="1231" mass="134812">MAPTSVDKSQSATIADVNRDKCSLVYESADIESLLTLNPRPRTGAKLQPTVVTKDSKRHWKRNTLAGKYRLQAENGEEEPTWFENNFDDIKHTTLSERAALKEASRCLKCADAPCSNSCPTQIDVKSFIGMIANGNYYGAARTIMSDNPLGLTCGMVCPTSDLCVGSCNLYASEEGPINIGGLQQFAVEMFKAMNLRQICAPHIVEARARSPQLYEQPIALLGCGPASISCATYLARLGHTDITIFERLAAPGGLSLTEIPQYRLPYDAVDFEVQFMCDLGVKIVYEAPLSAAHGLTVESLLNGTCERAQRRKFRAVFVGIGKPEPSLAPIFQHLNEEHGFYTSKSFLPRVAVTSKRLTPVLSSNGASNGTNSVTNSCCSSSAKSCCGQQQQSPNQPVAKQEATGCCRSKSIEATATNTQVESRLPNFRRKTVVVLGCGDTAFDCATSALRCGARRVFVAFRRGFSDIRAVPEEVSLAIEEKCEFMPFVAPKQVLLSDDQRSIVGLEFVKTLDNIRSENVAQQRSADNNGREEQQRERSNNEKIDEQTFNLKCDVVISAFGSRLDNQDVIEALAPVKLNKSTNLPTIDTTSMQTSVRGVWCGGDLSGHCETTVEAVNDGKTAAYHMHRYLVSSTKTTTTTTTKEVSDDQLKSLEVNHRKSKREEEQEWKSAQVPLAEVPLMWTPVDRVSLSIEVCGLRFENPFGLASAPPTTSAAMIRRAFDAGWAFAVTKTFALDKDNVTNVSPRIVRGTTSGHNYGPNQSSFLNIELISEKSCAYWLAAIGQLKRLHPRKVVIASIMCAYNESDWRQLARLATLAGADALELNLSCPHGMGERGMGLACGQSPAMVRDICRWVVQASAEATNSEVDPSKFEEEEMKPVTKKKRLVPVFAKLTPNVTNIVDIARAAHEGGAHGVTVINTVSGLMSIEPDGKPWPAVGREARTTYGGVSGNAIRPLALRAVASIAKALPGYPILATGGCDSADTALQFIMSGASCVQICSAVQNQDFSIIDDLTSGLRALLYLRSSRQAHRWRGQRLLQPFVARQRGKPVHSINGSNATDVLHSSDKKTTLPFFGPYLNKRQQLEMQARHNNQSSYIQQHDHEHSNNIPVRDEINRVDEGKQVNVRQLVSLANANIGSYQELDNSQQVVALINDDLCINCGKCYMTCNDSGYQAIEFDKQTHVARVNTDTCTGCTLCVSVCPIIDCIQMVERETPYEPKRMMHIQAPVTLA</sequence>
<dbReference type="InterPro" id="IPR009051">
    <property type="entry name" value="Helical_ferredxn"/>
</dbReference>
<dbReference type="PRINTS" id="PR00419">
    <property type="entry name" value="ADXRDTASE"/>
</dbReference>
<dbReference type="InterPro" id="IPR017900">
    <property type="entry name" value="4Fe4S_Fe_S_CS"/>
</dbReference>
<dbReference type="CDD" id="cd02940">
    <property type="entry name" value="DHPD_FMN"/>
    <property type="match status" value="1"/>
</dbReference>
<organism evidence="16 17">
    <name type="scientific">Fragariocoptes setiger</name>
    <dbReference type="NCBI Taxonomy" id="1670756"/>
    <lineage>
        <taxon>Eukaryota</taxon>
        <taxon>Metazoa</taxon>
        <taxon>Ecdysozoa</taxon>
        <taxon>Arthropoda</taxon>
        <taxon>Chelicerata</taxon>
        <taxon>Arachnida</taxon>
        <taxon>Acari</taxon>
        <taxon>Acariformes</taxon>
        <taxon>Trombidiformes</taxon>
        <taxon>Prostigmata</taxon>
        <taxon>Eupodina</taxon>
        <taxon>Eriophyoidea</taxon>
        <taxon>Phytoptidae</taxon>
        <taxon>Fragariocoptes</taxon>
    </lineage>
</organism>
<name>A0ABQ7S9G9_9ACAR</name>
<dbReference type="InterPro" id="IPR005720">
    <property type="entry name" value="Dihydroorotate_DH_cat"/>
</dbReference>
<dbReference type="Gene3D" id="1.10.1060.10">
    <property type="entry name" value="Alpha-helical ferredoxin"/>
    <property type="match status" value="1"/>
</dbReference>
<evidence type="ECO:0000313" key="16">
    <source>
        <dbReference type="EMBL" id="KAG9510041.1"/>
    </source>
</evidence>
<keyword evidence="11" id="KW-0560">Oxidoreductase</keyword>
<dbReference type="Pfam" id="PF14691">
    <property type="entry name" value="Fer4_20"/>
    <property type="match status" value="1"/>
</dbReference>
<protein>
    <recommendedName>
        <fullName evidence="5">dihydropyrimidine dehydrogenase (NADP(+))</fullName>
        <ecNumber evidence="5">1.3.1.2</ecNumber>
    </recommendedName>
    <alternativeName>
        <fullName evidence="13">Dihydrothymine dehydrogenase</fullName>
    </alternativeName>
    <alternativeName>
        <fullName evidence="12">Dihydrouracil dehydrogenase</fullName>
    </alternativeName>
</protein>
<dbReference type="InterPro" id="IPR036188">
    <property type="entry name" value="FAD/NAD-bd_sf"/>
</dbReference>
<keyword evidence="7" id="KW-0288">FMN</keyword>
<evidence type="ECO:0000256" key="1">
    <source>
        <dbReference type="ARBA" id="ARBA00001917"/>
    </source>
</evidence>
<evidence type="ECO:0000256" key="10">
    <source>
        <dbReference type="ARBA" id="ARBA00022857"/>
    </source>
</evidence>
<feature type="non-terminal residue" evidence="16">
    <location>
        <position position="1"/>
    </location>
</feature>
<keyword evidence="8" id="KW-0547">Nucleotide-binding</keyword>
<evidence type="ECO:0000259" key="15">
    <source>
        <dbReference type="PROSITE" id="PS51379"/>
    </source>
</evidence>
<dbReference type="Gene3D" id="3.30.70.20">
    <property type="match status" value="1"/>
</dbReference>
<dbReference type="Gene3D" id="3.20.20.70">
    <property type="entry name" value="Aldolase class I"/>
    <property type="match status" value="1"/>
</dbReference>
<dbReference type="PROSITE" id="PS00198">
    <property type="entry name" value="4FE4S_FER_1"/>
    <property type="match status" value="1"/>
</dbReference>
<evidence type="ECO:0000256" key="4">
    <source>
        <dbReference type="ARBA" id="ARBA00010804"/>
    </source>
</evidence>
<feature type="region of interest" description="Disordered" evidence="14">
    <location>
        <begin position="519"/>
        <end position="543"/>
    </location>
</feature>
<evidence type="ECO:0000256" key="2">
    <source>
        <dbReference type="ARBA" id="ARBA00001974"/>
    </source>
</evidence>